<sequence length="79" mass="9192">MSYVVVCCDKMLLYIVIKISHIEQPARRHRSTRTTSNALFIRMHIRPVPPLNLSSEKRLKDIIFVYPLVVSCTDRLHNG</sequence>
<dbReference type="AlphaFoldDB" id="A0AAV4T4Y1"/>
<proteinExistence type="predicted"/>
<name>A0AAV4T4Y1_CAEEX</name>
<dbReference type="Proteomes" id="UP001054945">
    <property type="component" value="Unassembled WGS sequence"/>
</dbReference>
<organism evidence="1 2">
    <name type="scientific">Caerostris extrusa</name>
    <name type="common">Bark spider</name>
    <name type="synonym">Caerostris bankana</name>
    <dbReference type="NCBI Taxonomy" id="172846"/>
    <lineage>
        <taxon>Eukaryota</taxon>
        <taxon>Metazoa</taxon>
        <taxon>Ecdysozoa</taxon>
        <taxon>Arthropoda</taxon>
        <taxon>Chelicerata</taxon>
        <taxon>Arachnida</taxon>
        <taxon>Araneae</taxon>
        <taxon>Araneomorphae</taxon>
        <taxon>Entelegynae</taxon>
        <taxon>Araneoidea</taxon>
        <taxon>Araneidae</taxon>
        <taxon>Caerostris</taxon>
    </lineage>
</organism>
<evidence type="ECO:0000313" key="2">
    <source>
        <dbReference type="Proteomes" id="UP001054945"/>
    </source>
</evidence>
<dbReference type="EMBL" id="BPLR01010513">
    <property type="protein sequence ID" value="GIY39800.1"/>
    <property type="molecule type" value="Genomic_DNA"/>
</dbReference>
<accession>A0AAV4T4Y1</accession>
<reference evidence="1 2" key="1">
    <citation type="submission" date="2021-06" db="EMBL/GenBank/DDBJ databases">
        <title>Caerostris extrusa draft genome.</title>
        <authorList>
            <person name="Kono N."/>
            <person name="Arakawa K."/>
        </authorList>
    </citation>
    <scope>NUCLEOTIDE SEQUENCE [LARGE SCALE GENOMIC DNA]</scope>
</reference>
<gene>
    <name evidence="1" type="ORF">CEXT_293111</name>
</gene>
<keyword evidence="2" id="KW-1185">Reference proteome</keyword>
<comment type="caution">
    <text evidence="1">The sequence shown here is derived from an EMBL/GenBank/DDBJ whole genome shotgun (WGS) entry which is preliminary data.</text>
</comment>
<protein>
    <submittedName>
        <fullName evidence="1">Uncharacterized protein</fullName>
    </submittedName>
</protein>
<evidence type="ECO:0000313" key="1">
    <source>
        <dbReference type="EMBL" id="GIY39800.1"/>
    </source>
</evidence>